<keyword evidence="3" id="KW-0658">Purine biosynthesis</keyword>
<dbReference type="PROSITE" id="PS00163">
    <property type="entry name" value="FUMARATE_LYASES"/>
    <property type="match status" value="1"/>
</dbReference>
<dbReference type="EMBL" id="AGZS01000006">
    <property type="protein sequence ID" value="EJD64551.1"/>
    <property type="molecule type" value="Genomic_DNA"/>
</dbReference>
<dbReference type="AlphaFoldDB" id="J0WZL5"/>
<evidence type="ECO:0000256" key="2">
    <source>
        <dbReference type="ARBA" id="ARBA00004734"/>
    </source>
</evidence>
<dbReference type="eggNOG" id="COG0015">
    <property type="taxonomic scope" value="Bacteria"/>
</dbReference>
<proteinExistence type="predicted"/>
<dbReference type="InterPro" id="IPR024083">
    <property type="entry name" value="Fumarase/histidase_N"/>
</dbReference>
<comment type="pathway">
    <text evidence="2">Purine metabolism; AMP biosynthesis via de novo pathway; AMP from IMP: step 2/2.</text>
</comment>
<protein>
    <recommendedName>
        <fullName evidence="10">Adenylosuccinate lyase</fullName>
    </recommendedName>
</protein>
<dbReference type="OrthoDB" id="9768878at2"/>
<dbReference type="GO" id="GO:0004018">
    <property type="term" value="F:N6-(1,2-dicarboxyethyl)AMP AMP-lyase (fumarate-forming) activity"/>
    <property type="evidence" value="ECO:0007669"/>
    <property type="project" value="InterPro"/>
</dbReference>
<name>J0WZL5_9BIFI</name>
<evidence type="ECO:0000256" key="4">
    <source>
        <dbReference type="ARBA" id="ARBA00023239"/>
    </source>
</evidence>
<dbReference type="SUPFAM" id="SSF48557">
    <property type="entry name" value="L-aspartase-like"/>
    <property type="match status" value="1"/>
</dbReference>
<dbReference type="InterPro" id="IPR047136">
    <property type="entry name" value="PurB_bact"/>
</dbReference>
<dbReference type="STRING" id="857290.HMPREF9156_01046"/>
<dbReference type="InterPro" id="IPR022761">
    <property type="entry name" value="Fumarate_lyase_N"/>
</dbReference>
<accession>J0WZL5</accession>
<evidence type="ECO:0000256" key="3">
    <source>
        <dbReference type="ARBA" id="ARBA00022755"/>
    </source>
</evidence>
<dbReference type="InterPro" id="IPR020557">
    <property type="entry name" value="Fumarate_lyase_CS"/>
</dbReference>
<dbReference type="PRINTS" id="PR00149">
    <property type="entry name" value="FUMRATELYASE"/>
</dbReference>
<sequence length="492" mass="54865">MKLTDIKPSLALSPLDGRYHKQTEPLLEYLSEAALNRQRIAVEIEWMIQLANGTHDNDSTPAVPGVDPLTAEEISYLRSIPKEFGPDSIRELAEIEAVTRHDVKAVEYYIGRRLDSAEKRLGHKTSLTRLKPLVHFACTSEDINNLSYALCIKQAVTCVWSPAFERIIAKLDAAAEQYAGMPLLSLTHGQPATPTTLGKELAVYVYRLNRQRTALENQEYMGKINGATGTFGAHYAAVPQTDWIRISREFVAIRLGLTWNPLTTQIEPHDWQAELYSTVSHINHILHNLAVDIWMYISRGTFVQIPVQGATGSSTMPHKVNPIRFENAEANFELSCALFDSLSATLVETRWQRDLTDSTTQRNIGSAFGYSLLALENLAGGLDSIHPHNEAMEQELNSNWEVLGEPVQTAMRACALTGAEGMDNPYERVKELMRGKKIDKHDVESFISALGFDKETARRLSRLSPSAYLGAAEQLVPLKQQSLRPSDRPSGD</sequence>
<feature type="domain" description="Fumarate lyase N-terminal" evidence="6">
    <location>
        <begin position="17"/>
        <end position="328"/>
    </location>
</feature>
<dbReference type="InterPro" id="IPR000362">
    <property type="entry name" value="Fumarate_lyase_fam"/>
</dbReference>
<keyword evidence="4" id="KW-0456">Lyase</keyword>
<evidence type="ECO:0000259" key="6">
    <source>
        <dbReference type="Pfam" id="PF00206"/>
    </source>
</evidence>
<evidence type="ECO:0000313" key="9">
    <source>
        <dbReference type="Proteomes" id="UP000006415"/>
    </source>
</evidence>
<dbReference type="PANTHER" id="PTHR43411:SF1">
    <property type="entry name" value="ADENYLOSUCCINATE LYASE"/>
    <property type="match status" value="1"/>
</dbReference>
<dbReference type="Pfam" id="PF00206">
    <property type="entry name" value="Lyase_1"/>
    <property type="match status" value="1"/>
</dbReference>
<dbReference type="PANTHER" id="PTHR43411">
    <property type="entry name" value="ADENYLOSUCCINATE LYASE"/>
    <property type="match status" value="1"/>
</dbReference>
<organism evidence="8 9">
    <name type="scientific">Scardovia wiggsiae F0424</name>
    <dbReference type="NCBI Taxonomy" id="857290"/>
    <lineage>
        <taxon>Bacteria</taxon>
        <taxon>Bacillati</taxon>
        <taxon>Actinomycetota</taxon>
        <taxon>Actinomycetes</taxon>
        <taxon>Bifidobacteriales</taxon>
        <taxon>Bifidobacteriaceae</taxon>
        <taxon>Scardovia</taxon>
    </lineage>
</organism>
<comment type="pathway">
    <text evidence="1">Purine metabolism; IMP biosynthesis via de novo pathway; 5-amino-1-(5-phospho-D-ribosyl)imidazole-4-carboxamide from 5-amino-1-(5-phospho-D-ribosyl)imidazole-4-carboxylate: step 2/2.</text>
</comment>
<keyword evidence="9" id="KW-1185">Reference proteome</keyword>
<evidence type="ECO:0000313" key="8">
    <source>
        <dbReference type="EMBL" id="EJD64551.1"/>
    </source>
</evidence>
<dbReference type="InterPro" id="IPR008948">
    <property type="entry name" value="L-Aspartase-like"/>
</dbReference>
<dbReference type="Proteomes" id="UP000006415">
    <property type="component" value="Unassembled WGS sequence"/>
</dbReference>
<evidence type="ECO:0000256" key="5">
    <source>
        <dbReference type="ARBA" id="ARBA00025012"/>
    </source>
</evidence>
<dbReference type="Gene3D" id="1.10.40.30">
    <property type="entry name" value="Fumarase/aspartase (C-terminal domain)"/>
    <property type="match status" value="1"/>
</dbReference>
<dbReference type="NCBIfam" id="NF006764">
    <property type="entry name" value="PRK09285.1"/>
    <property type="match status" value="1"/>
</dbReference>
<reference evidence="8 9" key="1">
    <citation type="submission" date="2012-01" db="EMBL/GenBank/DDBJ databases">
        <title>The Genome Sequence of Scardovia wiggsiae F0424.</title>
        <authorList>
            <consortium name="The Broad Institute Genome Sequencing Platform"/>
            <person name="Earl A."/>
            <person name="Ward D."/>
            <person name="Feldgarden M."/>
            <person name="Gevers D."/>
            <person name="Izard J."/>
            <person name="Ganesan A."/>
            <person name="Baranova O.V."/>
            <person name="Blanton J.M."/>
            <person name="Tanner A.C."/>
            <person name="Mathney J."/>
            <person name="Dewhirst F.E."/>
            <person name="Young S.K."/>
            <person name="Zeng Q."/>
            <person name="Gargeya S."/>
            <person name="Fitzgerald M."/>
            <person name="Haas B."/>
            <person name="Abouelleil A."/>
            <person name="Alvarado L."/>
            <person name="Arachchi H.M."/>
            <person name="Berlin A."/>
            <person name="Chapman S.B."/>
            <person name="Gearin G."/>
            <person name="Goldberg J."/>
            <person name="Griggs A."/>
            <person name="Gujja S."/>
            <person name="Hansen M."/>
            <person name="Heiman D."/>
            <person name="Howarth C."/>
            <person name="Larimer J."/>
            <person name="Lui A."/>
            <person name="MacDonald P.J.P."/>
            <person name="McCowen C."/>
            <person name="Montmayeur A."/>
            <person name="Murphy C."/>
            <person name="Neiman D."/>
            <person name="Pearson M."/>
            <person name="Priest M."/>
            <person name="Roberts A."/>
            <person name="Saif S."/>
            <person name="Shea T."/>
            <person name="Sisk P."/>
            <person name="Stolte C."/>
            <person name="Sykes S."/>
            <person name="Wortman J."/>
            <person name="Nusbaum C."/>
            <person name="Birren B."/>
        </authorList>
    </citation>
    <scope>NUCLEOTIDE SEQUENCE [LARGE SCALE GENOMIC DNA]</scope>
    <source>
        <strain evidence="8 9">F0424</strain>
    </source>
</reference>
<gene>
    <name evidence="8" type="ORF">HMPREF9156_01046</name>
</gene>
<comment type="function">
    <text evidence="5">Catalyzes two reactions in de novo purine nucleotide biosynthesis. Catalyzes the breakdown of 5-aminoimidazole- (N-succinylocarboxamide) ribotide (SAICAR or 2-[5-amino-1-(5-phospho-beta-D-ribosyl)imidazole-4-carboxamido]succinate) to 5-aminoimidazole-4-carboxamide ribotide (AICAR or 5-amino-1-(5-phospho-beta-D-ribosyl)imidazole-4-carboxamide) and fumarate, and of adenylosuccinate (ADS or N(6)-(1,2-dicarboxyethyl)-AMP) to adenosine monophosphate (AMP) and fumarate.</text>
</comment>
<dbReference type="GO" id="GO:0006188">
    <property type="term" value="P:IMP biosynthetic process"/>
    <property type="evidence" value="ECO:0007669"/>
    <property type="project" value="InterPro"/>
</dbReference>
<dbReference type="InterPro" id="IPR013539">
    <property type="entry name" value="PurB_C"/>
</dbReference>
<dbReference type="Pfam" id="PF08328">
    <property type="entry name" value="ASL_C"/>
    <property type="match status" value="1"/>
</dbReference>
<dbReference type="HOGENOM" id="CLU_025566_2_0_11"/>
<dbReference type="Gene3D" id="1.10.275.10">
    <property type="entry name" value="Fumarase/aspartase (N-terminal domain)"/>
    <property type="match status" value="1"/>
</dbReference>
<evidence type="ECO:0000259" key="7">
    <source>
        <dbReference type="Pfam" id="PF08328"/>
    </source>
</evidence>
<feature type="domain" description="Adenylosuccinate lyase PurB C-terminal" evidence="7">
    <location>
        <begin position="350"/>
        <end position="469"/>
    </location>
</feature>
<evidence type="ECO:0000256" key="1">
    <source>
        <dbReference type="ARBA" id="ARBA00004706"/>
    </source>
</evidence>
<dbReference type="Gene3D" id="1.20.200.10">
    <property type="entry name" value="Fumarase/aspartase (Central domain)"/>
    <property type="match status" value="1"/>
</dbReference>
<evidence type="ECO:0008006" key="10">
    <source>
        <dbReference type="Google" id="ProtNLM"/>
    </source>
</evidence>
<dbReference type="RefSeq" id="WP_007148109.1">
    <property type="nucleotide sequence ID" value="NZ_AKCI01000001.1"/>
</dbReference>
<comment type="caution">
    <text evidence="8">The sequence shown here is derived from an EMBL/GenBank/DDBJ whole genome shotgun (WGS) entry which is preliminary data.</text>
</comment>